<dbReference type="AlphaFoldDB" id="A0A9D1CXA4"/>
<dbReference type="InterPro" id="IPR018652">
    <property type="entry name" value="DUF2082_NA-bd_Znr"/>
</dbReference>
<name>A0A9D1CXA4_9FIRM</name>
<proteinExistence type="predicted"/>
<evidence type="ECO:0000313" key="2">
    <source>
        <dbReference type="Proteomes" id="UP000824260"/>
    </source>
</evidence>
<gene>
    <name evidence="1" type="ORF">IAA52_08450</name>
</gene>
<evidence type="ECO:0000313" key="1">
    <source>
        <dbReference type="EMBL" id="HIQ83119.1"/>
    </source>
</evidence>
<accession>A0A9D1CXA4</accession>
<reference evidence="1" key="2">
    <citation type="journal article" date="2021" name="PeerJ">
        <title>Extensive microbial diversity within the chicken gut microbiome revealed by metagenomics and culture.</title>
        <authorList>
            <person name="Gilroy R."/>
            <person name="Ravi A."/>
            <person name="Getino M."/>
            <person name="Pursley I."/>
            <person name="Horton D.L."/>
            <person name="Alikhan N.F."/>
            <person name="Baker D."/>
            <person name="Gharbi K."/>
            <person name="Hall N."/>
            <person name="Watson M."/>
            <person name="Adriaenssens E.M."/>
            <person name="Foster-Nyarko E."/>
            <person name="Jarju S."/>
            <person name="Secka A."/>
            <person name="Antonio M."/>
            <person name="Oren A."/>
            <person name="Chaudhuri R.R."/>
            <person name="La Ragione R."/>
            <person name="Hildebrand F."/>
            <person name="Pallen M.J."/>
        </authorList>
    </citation>
    <scope>NUCLEOTIDE SEQUENCE</scope>
    <source>
        <strain evidence="1">ChiSjej6B24-2974</strain>
    </source>
</reference>
<protein>
    <submittedName>
        <fullName evidence="1">Zinc ribbon domain-containing protein</fullName>
    </submittedName>
</protein>
<comment type="caution">
    <text evidence="1">The sequence shown here is derived from an EMBL/GenBank/DDBJ whole genome shotgun (WGS) entry which is preliminary data.</text>
</comment>
<reference evidence="1" key="1">
    <citation type="submission" date="2020-10" db="EMBL/GenBank/DDBJ databases">
        <authorList>
            <person name="Gilroy R."/>
        </authorList>
    </citation>
    <scope>NUCLEOTIDE SEQUENCE</scope>
    <source>
        <strain evidence="1">ChiSjej6B24-2974</strain>
    </source>
</reference>
<dbReference type="Proteomes" id="UP000824260">
    <property type="component" value="Unassembled WGS sequence"/>
</dbReference>
<organism evidence="1 2">
    <name type="scientific">Candidatus Pullichristensenella stercorigallinarum</name>
    <dbReference type="NCBI Taxonomy" id="2840909"/>
    <lineage>
        <taxon>Bacteria</taxon>
        <taxon>Bacillati</taxon>
        <taxon>Bacillota</taxon>
        <taxon>Clostridia</taxon>
        <taxon>Candidatus Pullichristensenella</taxon>
    </lineage>
</organism>
<dbReference type="Pfam" id="PF09855">
    <property type="entry name" value="Zn_ribbon_13"/>
    <property type="match status" value="1"/>
</dbReference>
<sequence>MENQHQQYVCPKCGCTEFEHDQFQATGGNFAKIFDIQNKRFITISCARCGYTELYRAASSDGWNILDFLTNG</sequence>
<dbReference type="EMBL" id="DVFZ01000085">
    <property type="protein sequence ID" value="HIQ83119.1"/>
    <property type="molecule type" value="Genomic_DNA"/>
</dbReference>